<feature type="compositionally biased region" description="Basic and acidic residues" evidence="1">
    <location>
        <begin position="93"/>
        <end position="113"/>
    </location>
</feature>
<reference evidence="2" key="1">
    <citation type="journal article" date="2020" name="G3 (Bethesda)">
        <title>High-Quality Assemblies for Three Invasive Social Wasps from the &lt;i&gt;Vespula&lt;/i&gt; Genus.</title>
        <authorList>
            <person name="Harrop T.W.R."/>
            <person name="Guhlin J."/>
            <person name="McLaughlin G.M."/>
            <person name="Permina E."/>
            <person name="Stockwell P."/>
            <person name="Gilligan J."/>
            <person name="Le Lec M.F."/>
            <person name="Gruber M.A.M."/>
            <person name="Quinn O."/>
            <person name="Lovegrove M."/>
            <person name="Duncan E.J."/>
            <person name="Remnant E.J."/>
            <person name="Van Eeckhoven J."/>
            <person name="Graham B."/>
            <person name="Knapp R.A."/>
            <person name="Langford K.W."/>
            <person name="Kronenberg Z."/>
            <person name="Press M.O."/>
            <person name="Eacker S.M."/>
            <person name="Wilson-Rankin E.E."/>
            <person name="Purcell J."/>
            <person name="Lester P.J."/>
            <person name="Dearden P.K."/>
        </authorList>
    </citation>
    <scope>NUCLEOTIDE SEQUENCE</scope>
    <source>
        <strain evidence="2">Volc-1</strain>
    </source>
</reference>
<evidence type="ECO:0000256" key="1">
    <source>
        <dbReference type="SAM" id="MobiDB-lite"/>
    </source>
</evidence>
<proteinExistence type="predicted"/>
<organism evidence="2 3">
    <name type="scientific">Vespula pensylvanica</name>
    <name type="common">Western yellow jacket</name>
    <name type="synonym">Wasp</name>
    <dbReference type="NCBI Taxonomy" id="30213"/>
    <lineage>
        <taxon>Eukaryota</taxon>
        <taxon>Metazoa</taxon>
        <taxon>Ecdysozoa</taxon>
        <taxon>Arthropoda</taxon>
        <taxon>Hexapoda</taxon>
        <taxon>Insecta</taxon>
        <taxon>Pterygota</taxon>
        <taxon>Neoptera</taxon>
        <taxon>Endopterygota</taxon>
        <taxon>Hymenoptera</taxon>
        <taxon>Apocrita</taxon>
        <taxon>Aculeata</taxon>
        <taxon>Vespoidea</taxon>
        <taxon>Vespidae</taxon>
        <taxon>Vespinae</taxon>
        <taxon>Vespula</taxon>
    </lineage>
</organism>
<comment type="caution">
    <text evidence="2">The sequence shown here is derived from an EMBL/GenBank/DDBJ whole genome shotgun (WGS) entry which is preliminary data.</text>
</comment>
<accession>A0A834NSG4</accession>
<evidence type="ECO:0000313" key="3">
    <source>
        <dbReference type="Proteomes" id="UP000600918"/>
    </source>
</evidence>
<keyword evidence="3" id="KW-1185">Reference proteome</keyword>
<feature type="compositionally biased region" description="Acidic residues" evidence="1">
    <location>
        <begin position="65"/>
        <end position="92"/>
    </location>
</feature>
<name>A0A834NSG4_VESPE</name>
<feature type="region of interest" description="Disordered" evidence="1">
    <location>
        <begin position="1"/>
        <end position="41"/>
    </location>
</feature>
<feature type="region of interest" description="Disordered" evidence="1">
    <location>
        <begin position="53"/>
        <end position="113"/>
    </location>
</feature>
<protein>
    <submittedName>
        <fullName evidence="2">Uncharacterized protein</fullName>
    </submittedName>
</protein>
<feature type="compositionally biased region" description="Basic and acidic residues" evidence="1">
    <location>
        <begin position="20"/>
        <end position="33"/>
    </location>
</feature>
<feature type="compositionally biased region" description="Basic and acidic residues" evidence="1">
    <location>
        <begin position="53"/>
        <end position="64"/>
    </location>
</feature>
<dbReference type="Proteomes" id="UP000600918">
    <property type="component" value="Unassembled WGS sequence"/>
</dbReference>
<gene>
    <name evidence="2" type="ORF">H0235_011574</name>
</gene>
<evidence type="ECO:0000313" key="2">
    <source>
        <dbReference type="EMBL" id="KAF7417043.1"/>
    </source>
</evidence>
<sequence length="113" mass="13238">MPQKGWHSTGAFNWTEGEYADNRNERAGEKKELPNSNFARNRVFRGCRFSEVSRGEIGKAKKDEEVTEEEKEEEAEEEAEEEEEEEKEEEEKEKEKKEEEKETVKKASPSAEH</sequence>
<dbReference type="AlphaFoldDB" id="A0A834NSG4"/>
<dbReference type="EMBL" id="JACSDY010000010">
    <property type="protein sequence ID" value="KAF7417043.1"/>
    <property type="molecule type" value="Genomic_DNA"/>
</dbReference>